<dbReference type="GeneID" id="18880117"/>
<dbReference type="AlphaFoldDB" id="R7S5B2"/>
<accession>R7S5B2</accession>
<evidence type="ECO:0000313" key="1">
    <source>
        <dbReference type="EMBL" id="EIN04556.1"/>
    </source>
</evidence>
<reference evidence="2" key="1">
    <citation type="journal article" date="2012" name="Science">
        <title>The Paleozoic origin of enzymatic lignin decomposition reconstructed from 31 fungal genomes.</title>
        <authorList>
            <person name="Floudas D."/>
            <person name="Binder M."/>
            <person name="Riley R."/>
            <person name="Barry K."/>
            <person name="Blanchette R.A."/>
            <person name="Henrissat B."/>
            <person name="Martinez A.T."/>
            <person name="Otillar R."/>
            <person name="Spatafora J.W."/>
            <person name="Yadav J.S."/>
            <person name="Aerts A."/>
            <person name="Benoit I."/>
            <person name="Boyd A."/>
            <person name="Carlson A."/>
            <person name="Copeland A."/>
            <person name="Coutinho P.M."/>
            <person name="de Vries R.P."/>
            <person name="Ferreira P."/>
            <person name="Findley K."/>
            <person name="Foster B."/>
            <person name="Gaskell J."/>
            <person name="Glotzer D."/>
            <person name="Gorecki P."/>
            <person name="Heitman J."/>
            <person name="Hesse C."/>
            <person name="Hori C."/>
            <person name="Igarashi K."/>
            <person name="Jurgens J.A."/>
            <person name="Kallen N."/>
            <person name="Kersten P."/>
            <person name="Kohler A."/>
            <person name="Kuees U."/>
            <person name="Kumar T.K.A."/>
            <person name="Kuo A."/>
            <person name="LaButti K."/>
            <person name="Larrondo L.F."/>
            <person name="Lindquist E."/>
            <person name="Ling A."/>
            <person name="Lombard V."/>
            <person name="Lucas S."/>
            <person name="Lundell T."/>
            <person name="Martin R."/>
            <person name="McLaughlin D.J."/>
            <person name="Morgenstern I."/>
            <person name="Morin E."/>
            <person name="Murat C."/>
            <person name="Nagy L.G."/>
            <person name="Nolan M."/>
            <person name="Ohm R.A."/>
            <person name="Patyshakuliyeva A."/>
            <person name="Rokas A."/>
            <person name="Ruiz-Duenas F.J."/>
            <person name="Sabat G."/>
            <person name="Salamov A."/>
            <person name="Samejima M."/>
            <person name="Schmutz J."/>
            <person name="Slot J.C."/>
            <person name="St John F."/>
            <person name="Stenlid J."/>
            <person name="Sun H."/>
            <person name="Sun S."/>
            <person name="Syed K."/>
            <person name="Tsang A."/>
            <person name="Wiebenga A."/>
            <person name="Young D."/>
            <person name="Pisabarro A."/>
            <person name="Eastwood D.C."/>
            <person name="Martin F."/>
            <person name="Cullen D."/>
            <person name="Grigoriev I.V."/>
            <person name="Hibbett D.S."/>
        </authorList>
    </citation>
    <scope>NUCLEOTIDE SEQUENCE [LARGE SCALE GENOMIC DNA]</scope>
    <source>
        <strain evidence="2">HHB-11173 SS5</strain>
    </source>
</reference>
<sequence length="162" mass="18035">MASEPYITPERPELLQTPDYIHTKESLLQNWNGAYLHSYGGGFPDVTFASGPSKWSIYRSGEFRRPRAEPSPVKTRLPVLAEVERVSDRGREIMTITRIARSAKIYVNGQSLELDVPFPLSENAIVLIDGLKYAYRSLEKVHAPSQYGLVKSQVAIGGQGGE</sequence>
<name>R7S5B2_PUNST</name>
<gene>
    <name evidence="1" type="ORF">PUNSTDRAFT_138600</name>
</gene>
<dbReference type="KEGG" id="psq:PUNSTDRAFT_138600"/>
<dbReference type="RefSeq" id="XP_007388351.1">
    <property type="nucleotide sequence ID" value="XM_007388289.1"/>
</dbReference>
<organism evidence="1 2">
    <name type="scientific">Punctularia strigosozonata (strain HHB-11173)</name>
    <name type="common">White-rot fungus</name>
    <dbReference type="NCBI Taxonomy" id="741275"/>
    <lineage>
        <taxon>Eukaryota</taxon>
        <taxon>Fungi</taxon>
        <taxon>Dikarya</taxon>
        <taxon>Basidiomycota</taxon>
        <taxon>Agaricomycotina</taxon>
        <taxon>Agaricomycetes</taxon>
        <taxon>Corticiales</taxon>
        <taxon>Punctulariaceae</taxon>
        <taxon>Punctularia</taxon>
    </lineage>
</organism>
<protein>
    <submittedName>
        <fullName evidence="1">Uncharacterized protein</fullName>
    </submittedName>
</protein>
<dbReference type="HOGENOM" id="CLU_1636251_0_0_1"/>
<dbReference type="Proteomes" id="UP000054196">
    <property type="component" value="Unassembled WGS sequence"/>
</dbReference>
<evidence type="ECO:0000313" key="2">
    <source>
        <dbReference type="Proteomes" id="UP000054196"/>
    </source>
</evidence>
<keyword evidence="2" id="KW-1185">Reference proteome</keyword>
<proteinExistence type="predicted"/>
<dbReference type="EMBL" id="JH687554">
    <property type="protein sequence ID" value="EIN04556.1"/>
    <property type="molecule type" value="Genomic_DNA"/>
</dbReference>